<dbReference type="Proteomes" id="UP000003423">
    <property type="component" value="Unassembled WGS sequence"/>
</dbReference>
<proteinExistence type="predicted"/>
<dbReference type="GO" id="GO:0051082">
    <property type="term" value="F:unfolded protein binding"/>
    <property type="evidence" value="ECO:0007669"/>
    <property type="project" value="TreeGrafter"/>
</dbReference>
<evidence type="ECO:0000313" key="9">
    <source>
        <dbReference type="EMBL" id="EIJ65999.1"/>
    </source>
</evidence>
<dbReference type="Pfam" id="PF00226">
    <property type="entry name" value="DnaJ"/>
    <property type="match status" value="1"/>
</dbReference>
<dbReference type="InterPro" id="IPR017896">
    <property type="entry name" value="4Fe4S_Fe-S-bd"/>
</dbReference>
<evidence type="ECO:0000259" key="7">
    <source>
        <dbReference type="PROSITE" id="PS50076"/>
    </source>
</evidence>
<dbReference type="PROSITE" id="PS50076">
    <property type="entry name" value="DNAJ_2"/>
    <property type="match status" value="1"/>
</dbReference>
<feature type="domain" description="4Fe-4S ferredoxin-type" evidence="8">
    <location>
        <begin position="164"/>
        <end position="192"/>
    </location>
</feature>
<evidence type="ECO:0000256" key="3">
    <source>
        <dbReference type="ARBA" id="ARBA00023004"/>
    </source>
</evidence>
<dbReference type="SUPFAM" id="SSF54862">
    <property type="entry name" value="4Fe-4S ferredoxins"/>
    <property type="match status" value="1"/>
</dbReference>
<dbReference type="InterPro" id="IPR001080">
    <property type="entry name" value="3Fe4S_ferredoxin"/>
</dbReference>
<dbReference type="PANTHER" id="PTHR43948">
    <property type="entry name" value="DNAJ HOMOLOG SUBFAMILY B"/>
    <property type="match status" value="1"/>
</dbReference>
<dbReference type="InterPro" id="IPR001623">
    <property type="entry name" value="DnaJ_domain"/>
</dbReference>
<name>I3D2Q6_9ARCH</name>
<comment type="function">
    <text evidence="5">Ferredoxins are iron-sulfur proteins that transfer electrons in a wide variety of metabolic reactions.</text>
</comment>
<dbReference type="PROSITE" id="PS51379">
    <property type="entry name" value="4FE4S_FER_2"/>
    <property type="match status" value="1"/>
</dbReference>
<gene>
    <name evidence="9" type="primary">dnaJ_5</name>
    <name evidence="9" type="ORF">BD31_I0118</name>
</gene>
<dbReference type="Gene3D" id="3.30.70.20">
    <property type="match status" value="1"/>
</dbReference>
<evidence type="ECO:0000259" key="8">
    <source>
        <dbReference type="PROSITE" id="PS51379"/>
    </source>
</evidence>
<dbReference type="AlphaFoldDB" id="I3D2Q6"/>
<evidence type="ECO:0000256" key="6">
    <source>
        <dbReference type="SAM" id="MobiDB-lite"/>
    </source>
</evidence>
<keyword evidence="5" id="KW-0813">Transport</keyword>
<keyword evidence="2 5" id="KW-0479">Metal-binding</keyword>
<dbReference type="PATRIC" id="fig|859350.6.peg.1047"/>
<reference evidence="9 10" key="1">
    <citation type="journal article" date="2012" name="J. Bacteriol.">
        <title>Genome sequence of "Candidatus Nitrosopumilus salaria" BD31, an ammonia-oxidizing archaeon from the San Francisco Bay estuary.</title>
        <authorList>
            <person name="Mosier A.C."/>
            <person name="Allen E.E."/>
            <person name="Kim M."/>
            <person name="Ferriera S."/>
            <person name="Francis C.A."/>
        </authorList>
    </citation>
    <scope>NUCLEOTIDE SEQUENCE [LARGE SCALE GENOMIC DNA]</scope>
    <source>
        <strain evidence="9 10">BD31</strain>
    </source>
</reference>
<sequence>MQLFLRNNRLILLVNTYQALRVLNVDADSSQEEIKAAYRKMALELHPDKNKDKIEDTEFKKITEAYNYLKQNYVQKKDLKYQDHTKNNSTKTNFKQKPQWGAPEDQKIPEQDWSKFTKEFEEGDPDFWKEYERKFWEEYNARVRPDGKNGEYEKAEEPKKQPNLFVDVDKTRCIGCCSCEIIAPDVFEINKESMSNPKSSVINQKGAGVNKIMNAAETCPTKAIIVENIDTNERMYPY</sequence>
<keyword evidence="5" id="KW-0249">Electron transport</keyword>
<dbReference type="GO" id="GO:0009055">
    <property type="term" value="F:electron transfer activity"/>
    <property type="evidence" value="ECO:0007669"/>
    <property type="project" value="UniProtKB-UniRule"/>
</dbReference>
<evidence type="ECO:0000256" key="1">
    <source>
        <dbReference type="ARBA" id="ARBA00001966"/>
    </source>
</evidence>
<dbReference type="CDD" id="cd06257">
    <property type="entry name" value="DnaJ"/>
    <property type="match status" value="1"/>
</dbReference>
<comment type="cofactor">
    <cofactor evidence="1">
        <name>[4Fe-4S] cluster</name>
        <dbReference type="ChEBI" id="CHEBI:49883"/>
    </cofactor>
</comment>
<keyword evidence="4 5" id="KW-0411">Iron-sulfur</keyword>
<protein>
    <recommendedName>
        <fullName evidence="5">Ferredoxin</fullName>
    </recommendedName>
</protein>
<feature type="compositionally biased region" description="Polar residues" evidence="6">
    <location>
        <begin position="87"/>
        <end position="96"/>
    </location>
</feature>
<dbReference type="SMART" id="SM00271">
    <property type="entry name" value="DnaJ"/>
    <property type="match status" value="1"/>
</dbReference>
<dbReference type="GO" id="GO:0005506">
    <property type="term" value="F:iron ion binding"/>
    <property type="evidence" value="ECO:0007669"/>
    <property type="project" value="UniProtKB-UniRule"/>
</dbReference>
<dbReference type="GO" id="GO:0051536">
    <property type="term" value="F:iron-sulfur cluster binding"/>
    <property type="evidence" value="ECO:0007669"/>
    <property type="project" value="UniProtKB-KW"/>
</dbReference>
<dbReference type="Gene3D" id="1.10.287.110">
    <property type="entry name" value="DnaJ domain"/>
    <property type="match status" value="1"/>
</dbReference>
<comment type="caution">
    <text evidence="9">The sequence shown here is derived from an EMBL/GenBank/DDBJ whole genome shotgun (WGS) entry which is preliminary data.</text>
</comment>
<dbReference type="PANTHER" id="PTHR43948:SF10">
    <property type="entry name" value="MRJ, ISOFORM E"/>
    <property type="match status" value="1"/>
</dbReference>
<evidence type="ECO:0000256" key="2">
    <source>
        <dbReference type="ARBA" id="ARBA00022723"/>
    </source>
</evidence>
<dbReference type="GO" id="GO:0005737">
    <property type="term" value="C:cytoplasm"/>
    <property type="evidence" value="ECO:0007669"/>
    <property type="project" value="TreeGrafter"/>
</dbReference>
<keyword evidence="3 5" id="KW-0408">Iron</keyword>
<dbReference type="EMBL" id="AEXL02000090">
    <property type="protein sequence ID" value="EIJ65999.1"/>
    <property type="molecule type" value="Genomic_DNA"/>
</dbReference>
<evidence type="ECO:0000256" key="4">
    <source>
        <dbReference type="ARBA" id="ARBA00023014"/>
    </source>
</evidence>
<dbReference type="InterPro" id="IPR036869">
    <property type="entry name" value="J_dom_sf"/>
</dbReference>
<dbReference type="PRINTS" id="PR00625">
    <property type="entry name" value="JDOMAIN"/>
</dbReference>
<evidence type="ECO:0000256" key="5">
    <source>
        <dbReference type="RuleBase" id="RU368020"/>
    </source>
</evidence>
<accession>I3D2Q6</accession>
<organism evidence="9 10">
    <name type="scientific">Candidatus Nitrosopumilus salarius BD31</name>
    <dbReference type="NCBI Taxonomy" id="859350"/>
    <lineage>
        <taxon>Archaea</taxon>
        <taxon>Nitrososphaerota</taxon>
        <taxon>Nitrososphaeria</taxon>
        <taxon>Nitrosopumilales</taxon>
        <taxon>Nitrosopumilaceae</taxon>
        <taxon>Nitrosopumilus</taxon>
    </lineage>
</organism>
<feature type="domain" description="J" evidence="7">
    <location>
        <begin position="18"/>
        <end position="85"/>
    </location>
</feature>
<dbReference type="PRINTS" id="PR00352">
    <property type="entry name" value="3FE4SFRDOXIN"/>
</dbReference>
<dbReference type="SUPFAM" id="SSF46565">
    <property type="entry name" value="Chaperone J-domain"/>
    <property type="match status" value="1"/>
</dbReference>
<dbReference type="GO" id="GO:0044183">
    <property type="term" value="F:protein folding chaperone"/>
    <property type="evidence" value="ECO:0007669"/>
    <property type="project" value="TreeGrafter"/>
</dbReference>
<dbReference type="Pfam" id="PF13370">
    <property type="entry name" value="Fer4_13"/>
    <property type="match status" value="1"/>
</dbReference>
<keyword evidence="10" id="KW-1185">Reference proteome</keyword>
<feature type="region of interest" description="Disordered" evidence="6">
    <location>
        <begin position="84"/>
        <end position="106"/>
    </location>
</feature>
<dbReference type="GO" id="GO:0051087">
    <property type="term" value="F:protein-folding chaperone binding"/>
    <property type="evidence" value="ECO:0007669"/>
    <property type="project" value="TreeGrafter"/>
</dbReference>
<evidence type="ECO:0000313" key="10">
    <source>
        <dbReference type="Proteomes" id="UP000003423"/>
    </source>
</evidence>